<dbReference type="Pfam" id="PF00756">
    <property type="entry name" value="Esterase"/>
    <property type="match status" value="1"/>
</dbReference>
<feature type="signal peptide" evidence="1">
    <location>
        <begin position="1"/>
        <end position="25"/>
    </location>
</feature>
<dbReference type="Gene3D" id="3.40.50.1820">
    <property type="entry name" value="alpha/beta hydrolase"/>
    <property type="match status" value="1"/>
</dbReference>
<organism evidence="2 3">
    <name type="scientific">Nocardia brasiliensis</name>
    <dbReference type="NCBI Taxonomy" id="37326"/>
    <lineage>
        <taxon>Bacteria</taxon>
        <taxon>Bacillati</taxon>
        <taxon>Actinomycetota</taxon>
        <taxon>Actinomycetes</taxon>
        <taxon>Mycobacteriales</taxon>
        <taxon>Nocardiaceae</taxon>
        <taxon>Nocardia</taxon>
    </lineage>
</organism>
<evidence type="ECO:0000313" key="2">
    <source>
        <dbReference type="EMBL" id="QIS04017.1"/>
    </source>
</evidence>
<proteinExistence type="predicted"/>
<dbReference type="PANTHER" id="PTHR48098:SF1">
    <property type="entry name" value="DIACYLGLYCEROL ACYLTRANSFERASE_MYCOLYLTRANSFERASE AG85A"/>
    <property type="match status" value="1"/>
</dbReference>
<gene>
    <name evidence="2" type="ORF">F5X71_18300</name>
</gene>
<name>A0A6G9XSZ0_NOCBR</name>
<dbReference type="PANTHER" id="PTHR48098">
    <property type="entry name" value="ENTEROCHELIN ESTERASE-RELATED"/>
    <property type="match status" value="1"/>
</dbReference>
<reference evidence="2 3" key="1">
    <citation type="journal article" date="2019" name="ACS Chem. Biol.">
        <title>Identification and Mobilization of a Cryptic Antibiotic Biosynthesis Gene Locus from a Human-Pathogenic Nocardia Isolate.</title>
        <authorList>
            <person name="Herisse M."/>
            <person name="Ishida K."/>
            <person name="Porter J.L."/>
            <person name="Howden B."/>
            <person name="Hertweck C."/>
            <person name="Stinear T.P."/>
            <person name="Pidot S.J."/>
        </authorList>
    </citation>
    <scope>NUCLEOTIDE SEQUENCE [LARGE SCALE GENOMIC DNA]</scope>
    <source>
        <strain evidence="2 3">AUSMDU00024985</strain>
    </source>
</reference>
<dbReference type="InterPro" id="IPR050583">
    <property type="entry name" value="Mycobacterial_A85_antigen"/>
</dbReference>
<dbReference type="InterPro" id="IPR029058">
    <property type="entry name" value="AB_hydrolase_fold"/>
</dbReference>
<dbReference type="Proteomes" id="UP000501705">
    <property type="component" value="Chromosome"/>
</dbReference>
<dbReference type="InterPro" id="IPR000801">
    <property type="entry name" value="Esterase-like"/>
</dbReference>
<dbReference type="AlphaFoldDB" id="A0A6G9XSZ0"/>
<protein>
    <submittedName>
        <fullName evidence="2">Esterase family protein</fullName>
    </submittedName>
</protein>
<evidence type="ECO:0000256" key="1">
    <source>
        <dbReference type="SAM" id="SignalP"/>
    </source>
</evidence>
<evidence type="ECO:0000313" key="3">
    <source>
        <dbReference type="Proteomes" id="UP000501705"/>
    </source>
</evidence>
<sequence length="345" mass="35636">MSSRGPITAAALAAITVLGVVPAHADEVPGVPSAPPPAIDPAMTRTGLLSIESIGPHRDQLRIASAAMRRVIEVDVLRGTGAAARPTLYLLDGVDGEATSGWLSKGGAAEFFADKPVDVVLPSGGTGSMYSDWVRHDAALGLNRWETFLTEELPPIVESLLKADGQRAIAGVSMGAQAAMMLAQRHPGRYRAVAGLSGCYSTADPLGHAVTTITVASRGGNVENLWGPPSSPEWAAHDSLLGAAALRGTAIYLAAANGTPTDADLVAIARAPSVVDALRLAGGGAALEAGARTCTERFAARLGELRIPAAVEYTPAGMHTWPDFEAQLPRMWRALAPTLAPPSPK</sequence>
<keyword evidence="1" id="KW-0732">Signal</keyword>
<dbReference type="SUPFAM" id="SSF53474">
    <property type="entry name" value="alpha/beta-Hydrolases"/>
    <property type="match status" value="1"/>
</dbReference>
<dbReference type="RefSeq" id="WP_167463136.1">
    <property type="nucleotide sequence ID" value="NZ_CP046171.1"/>
</dbReference>
<dbReference type="GO" id="GO:0016747">
    <property type="term" value="F:acyltransferase activity, transferring groups other than amino-acyl groups"/>
    <property type="evidence" value="ECO:0007669"/>
    <property type="project" value="TreeGrafter"/>
</dbReference>
<feature type="chain" id="PRO_5026315727" evidence="1">
    <location>
        <begin position="26"/>
        <end position="345"/>
    </location>
</feature>
<dbReference type="EMBL" id="CP046171">
    <property type="protein sequence ID" value="QIS04017.1"/>
    <property type="molecule type" value="Genomic_DNA"/>
</dbReference>
<accession>A0A6G9XSZ0</accession>